<evidence type="ECO:0000313" key="1">
    <source>
        <dbReference type="EMBL" id="KZS07587.1"/>
    </source>
</evidence>
<proteinExistence type="predicted"/>
<gene>
    <name evidence="1" type="ORF">APZ42_028726</name>
</gene>
<protein>
    <submittedName>
        <fullName evidence="1">Uncharacterized protein</fullName>
    </submittedName>
</protein>
<organism evidence="1 2">
    <name type="scientific">Daphnia magna</name>
    <dbReference type="NCBI Taxonomy" id="35525"/>
    <lineage>
        <taxon>Eukaryota</taxon>
        <taxon>Metazoa</taxon>
        <taxon>Ecdysozoa</taxon>
        <taxon>Arthropoda</taxon>
        <taxon>Crustacea</taxon>
        <taxon>Branchiopoda</taxon>
        <taxon>Diplostraca</taxon>
        <taxon>Cladocera</taxon>
        <taxon>Anomopoda</taxon>
        <taxon>Daphniidae</taxon>
        <taxon>Daphnia</taxon>
    </lineage>
</organism>
<keyword evidence="2" id="KW-1185">Reference proteome</keyword>
<accession>A0A164QAP5</accession>
<dbReference type="AlphaFoldDB" id="A0A164QAP5"/>
<sequence>MSSNNLSRTVSIDNVCLFIFCSSSSVLQPVMGTGNQINRFTFVSRSLKWIPSQLPLPKNP</sequence>
<dbReference type="Proteomes" id="UP000076858">
    <property type="component" value="Unassembled WGS sequence"/>
</dbReference>
<reference evidence="1 2" key="1">
    <citation type="submission" date="2016-03" db="EMBL/GenBank/DDBJ databases">
        <title>EvidentialGene: Evidence-directed Construction of Genes on Genomes.</title>
        <authorList>
            <person name="Gilbert D.G."/>
            <person name="Choi J.-H."/>
            <person name="Mockaitis K."/>
            <person name="Colbourne J."/>
            <person name="Pfrender M."/>
        </authorList>
    </citation>
    <scope>NUCLEOTIDE SEQUENCE [LARGE SCALE GENOMIC DNA]</scope>
    <source>
        <strain evidence="1 2">Xinb3</strain>
        <tissue evidence="1">Complete organism</tissue>
    </source>
</reference>
<name>A0A164QAP5_9CRUS</name>
<evidence type="ECO:0000313" key="2">
    <source>
        <dbReference type="Proteomes" id="UP000076858"/>
    </source>
</evidence>
<dbReference type="EMBL" id="LRGB01002451">
    <property type="protein sequence ID" value="KZS07587.1"/>
    <property type="molecule type" value="Genomic_DNA"/>
</dbReference>
<comment type="caution">
    <text evidence="1">The sequence shown here is derived from an EMBL/GenBank/DDBJ whole genome shotgun (WGS) entry which is preliminary data.</text>
</comment>